<dbReference type="Gene3D" id="1.10.287.610">
    <property type="entry name" value="Helix hairpin bin"/>
    <property type="match status" value="1"/>
</dbReference>
<dbReference type="HAMAP" id="MF_00291_B">
    <property type="entry name" value="Ribosomal_uS2_B"/>
    <property type="match status" value="1"/>
</dbReference>
<comment type="caution">
    <text evidence="7">The sequence shown here is derived from an EMBL/GenBank/DDBJ whole genome shotgun (WGS) entry which is preliminary data.</text>
</comment>
<dbReference type="RefSeq" id="WP_002768958.1">
    <property type="nucleotide sequence ID" value="NZ_JQDG01000011.1"/>
</dbReference>
<proteinExistence type="inferred from homology"/>
<name>A0A833LWP5_9LEPT</name>
<dbReference type="SUPFAM" id="SSF52313">
    <property type="entry name" value="Ribosomal protein S2"/>
    <property type="match status" value="1"/>
</dbReference>
<evidence type="ECO:0000256" key="5">
    <source>
        <dbReference type="HAMAP-Rule" id="MF_00291"/>
    </source>
</evidence>
<comment type="similarity">
    <text evidence="1 5">Belongs to the universal ribosomal protein uS2 family.</text>
</comment>
<keyword evidence="2 5" id="KW-0689">Ribosomal protein</keyword>
<evidence type="ECO:0000256" key="4">
    <source>
        <dbReference type="ARBA" id="ARBA00035256"/>
    </source>
</evidence>
<accession>A0A833LWP5</accession>
<evidence type="ECO:0000313" key="7">
    <source>
        <dbReference type="EMBL" id="KAB2929621.1"/>
    </source>
</evidence>
<evidence type="ECO:0000256" key="1">
    <source>
        <dbReference type="ARBA" id="ARBA00006242"/>
    </source>
</evidence>
<dbReference type="PROSITE" id="PS00962">
    <property type="entry name" value="RIBOSOMAL_S2_1"/>
    <property type="match status" value="1"/>
</dbReference>
<dbReference type="GO" id="GO:0022627">
    <property type="term" value="C:cytosolic small ribosomal subunit"/>
    <property type="evidence" value="ECO:0007669"/>
    <property type="project" value="TreeGrafter"/>
</dbReference>
<sequence length="293" mass="33071">MSTISMKTLLEAGVHFGHQTRKWDPRMAPYIFTARNGIHIIDLQKTVQMAKKAYEALREHTHRGEKVLFVGTKKQARSAVEREAKRCKMFYINTRWPGGLLTNWNTVRKSIARLKKLEAMEETGTFDQEARTKKEILMLQRELDKLRKDLAGIKDMNNLPENIFIIDPDRERIAVQEAQKLGIRIFAVVDSNCNPEPIDFPIPGNDDAIRAISLFLQTMADAIIEGTEGVAGAADFVEDDAEFDPDSITEDSIRYKGEYDETGEFIPDEPIVQAEETPAEAAQYAADAAPEQA</sequence>
<dbReference type="InterPro" id="IPR023591">
    <property type="entry name" value="Ribosomal_uS2_flav_dom_sf"/>
</dbReference>
<dbReference type="Gene3D" id="3.40.50.10490">
    <property type="entry name" value="Glucose-6-phosphate isomerase like protein, domain 1"/>
    <property type="match status" value="1"/>
</dbReference>
<evidence type="ECO:0000256" key="3">
    <source>
        <dbReference type="ARBA" id="ARBA00023274"/>
    </source>
</evidence>
<keyword evidence="6" id="KW-0175">Coiled coil</keyword>
<evidence type="ECO:0000313" key="8">
    <source>
        <dbReference type="Proteomes" id="UP000460298"/>
    </source>
</evidence>
<keyword evidence="3 5" id="KW-0687">Ribonucleoprotein</keyword>
<dbReference type="Pfam" id="PF00318">
    <property type="entry name" value="Ribosomal_S2"/>
    <property type="match status" value="1"/>
</dbReference>
<dbReference type="AlphaFoldDB" id="A0A833LWP5"/>
<dbReference type="NCBIfam" id="TIGR01011">
    <property type="entry name" value="rpsB_bact"/>
    <property type="match status" value="1"/>
</dbReference>
<evidence type="ECO:0000256" key="2">
    <source>
        <dbReference type="ARBA" id="ARBA00022980"/>
    </source>
</evidence>
<feature type="coiled-coil region" evidence="6">
    <location>
        <begin position="129"/>
        <end position="156"/>
    </location>
</feature>
<gene>
    <name evidence="5 7" type="primary">rpsB</name>
    <name evidence="7" type="ORF">F9K24_19130</name>
</gene>
<organism evidence="7 8">
    <name type="scientific">Leptonema illini</name>
    <dbReference type="NCBI Taxonomy" id="183"/>
    <lineage>
        <taxon>Bacteria</taxon>
        <taxon>Pseudomonadati</taxon>
        <taxon>Spirochaetota</taxon>
        <taxon>Spirochaetia</taxon>
        <taxon>Leptospirales</taxon>
        <taxon>Leptospiraceae</taxon>
        <taxon>Leptonema</taxon>
    </lineage>
</organism>
<dbReference type="PANTHER" id="PTHR12534">
    <property type="entry name" value="30S RIBOSOMAL PROTEIN S2 PROKARYOTIC AND ORGANELLAR"/>
    <property type="match status" value="1"/>
</dbReference>
<evidence type="ECO:0000256" key="6">
    <source>
        <dbReference type="SAM" id="Coils"/>
    </source>
</evidence>
<reference evidence="7 8" key="1">
    <citation type="submission" date="2019-10" db="EMBL/GenBank/DDBJ databases">
        <title>Extracellular Electron Transfer in a Candidatus Methanoperedens spp. Enrichment Culture.</title>
        <authorList>
            <person name="Berger S."/>
            <person name="Rangel Shaw D."/>
            <person name="Berben T."/>
            <person name="In 'T Zandt M."/>
            <person name="Frank J."/>
            <person name="Reimann J."/>
            <person name="Jetten M.S.M."/>
            <person name="Welte C.U."/>
        </authorList>
    </citation>
    <scope>NUCLEOTIDE SEQUENCE [LARGE SCALE GENOMIC DNA]</scope>
    <source>
        <strain evidence="7">SB12</strain>
    </source>
</reference>
<dbReference type="GO" id="GO:0006412">
    <property type="term" value="P:translation"/>
    <property type="evidence" value="ECO:0007669"/>
    <property type="project" value="UniProtKB-UniRule"/>
</dbReference>
<dbReference type="InterPro" id="IPR005706">
    <property type="entry name" value="Ribosomal_uS2_bac/mit/plastid"/>
</dbReference>
<dbReference type="InterPro" id="IPR001865">
    <property type="entry name" value="Ribosomal_uS2"/>
</dbReference>
<dbReference type="PANTHER" id="PTHR12534:SF0">
    <property type="entry name" value="SMALL RIBOSOMAL SUBUNIT PROTEIN US2M"/>
    <property type="match status" value="1"/>
</dbReference>
<dbReference type="InterPro" id="IPR018130">
    <property type="entry name" value="Ribosomal_uS2_CS"/>
</dbReference>
<dbReference type="GO" id="GO:0003735">
    <property type="term" value="F:structural constituent of ribosome"/>
    <property type="evidence" value="ECO:0007669"/>
    <property type="project" value="InterPro"/>
</dbReference>
<protein>
    <recommendedName>
        <fullName evidence="4 5">Small ribosomal subunit protein uS2</fullName>
    </recommendedName>
</protein>
<dbReference type="Proteomes" id="UP000460298">
    <property type="component" value="Unassembled WGS sequence"/>
</dbReference>
<dbReference type="EMBL" id="WBUI01000028">
    <property type="protein sequence ID" value="KAB2929621.1"/>
    <property type="molecule type" value="Genomic_DNA"/>
</dbReference>
<dbReference type="CDD" id="cd01425">
    <property type="entry name" value="RPS2"/>
    <property type="match status" value="1"/>
</dbReference>
<dbReference type="FunFam" id="1.10.287.610:FF:000001">
    <property type="entry name" value="30S ribosomal protein S2"/>
    <property type="match status" value="1"/>
</dbReference>
<dbReference type="PRINTS" id="PR00395">
    <property type="entry name" value="RIBOSOMALS2"/>
</dbReference>
<dbReference type="OrthoDB" id="9808036at2"/>